<dbReference type="Pfam" id="PF07136">
    <property type="entry name" value="DUF1385"/>
    <property type="match status" value="1"/>
</dbReference>
<dbReference type="OrthoDB" id="9784805at2"/>
<accession>A0A1J1DWS2</accession>
<feature type="transmembrane region" description="Helical" evidence="1">
    <location>
        <begin position="217"/>
        <end position="242"/>
    </location>
</feature>
<dbReference type="Proteomes" id="UP000242645">
    <property type="component" value="Chromosome"/>
</dbReference>
<evidence type="ECO:0000313" key="3">
    <source>
        <dbReference type="Proteomes" id="UP000242645"/>
    </source>
</evidence>
<dbReference type="PANTHER" id="PTHR42867:SF1">
    <property type="entry name" value="MEMBRANE PROTEIN-RELATED"/>
    <property type="match status" value="1"/>
</dbReference>
<dbReference type="KEGG" id="dtr:RSDT_0038"/>
<dbReference type="EMBL" id="AP017368">
    <property type="protein sequence ID" value="BAV91550.1"/>
    <property type="molecule type" value="Genomic_DNA"/>
</dbReference>
<evidence type="ECO:0000256" key="1">
    <source>
        <dbReference type="SAM" id="Phobius"/>
    </source>
</evidence>
<feature type="transmembrane region" description="Helical" evidence="1">
    <location>
        <begin position="81"/>
        <end position="109"/>
    </location>
</feature>
<proteinExistence type="predicted"/>
<name>A0A1J1DWS2_9BACT</name>
<feature type="transmembrane region" description="Helical" evidence="1">
    <location>
        <begin position="188"/>
        <end position="211"/>
    </location>
</feature>
<evidence type="ECO:0008006" key="4">
    <source>
        <dbReference type="Google" id="ProtNLM"/>
    </source>
</evidence>
<evidence type="ECO:0000313" key="2">
    <source>
        <dbReference type="EMBL" id="BAV91550.1"/>
    </source>
</evidence>
<keyword evidence="3" id="KW-1185">Reference proteome</keyword>
<gene>
    <name evidence="2" type="ORF">RSDT_0038</name>
</gene>
<dbReference type="RefSeq" id="WP_096400290.1">
    <property type="nucleotide sequence ID" value="NZ_AP017368.1"/>
</dbReference>
<protein>
    <recommendedName>
        <fullName evidence="4">DUF1385 domain-containing protein</fullName>
    </recommendedName>
</protein>
<sequence length="305" mass="33903">MEGVMMRNGGVYALAVRLPDGNIIARRLPWFSMTCRPLLKKPFLRGFPILLETLVNGIHALNLSAESAAQAEDTRLTTLQLALTIALALIMAVGLFVVAPHLLSLLMLWLHLGGDVEGVSFHFWDGFFKCAIFMAYIKLISCMSDIRRVFQYHGAEHKSIHAYEAGGEVNVTQAAQQSRLHPRCGTTFLLFVICLSILLHTLLVPLLLVLVSPQNIWLKHCLTVVFKLLLVIPISAIAYELIRYAARLPEGMQAAVLRTPGLTLQKLTTYEPDMRQLDVALVALREALGPEAEENIHTAPYSTLR</sequence>
<dbReference type="InterPro" id="IPR010787">
    <property type="entry name" value="DUF1385"/>
</dbReference>
<keyword evidence="1" id="KW-0812">Transmembrane</keyword>
<dbReference type="AlphaFoldDB" id="A0A1J1DWS2"/>
<feature type="transmembrane region" description="Helical" evidence="1">
    <location>
        <begin position="121"/>
        <end position="140"/>
    </location>
</feature>
<keyword evidence="1" id="KW-1133">Transmembrane helix</keyword>
<organism evidence="2 3">
    <name type="scientific">Candidatus Desulfovibrio trichonymphae</name>
    <dbReference type="NCBI Taxonomy" id="1725232"/>
    <lineage>
        <taxon>Bacteria</taxon>
        <taxon>Pseudomonadati</taxon>
        <taxon>Thermodesulfobacteriota</taxon>
        <taxon>Desulfovibrionia</taxon>
        <taxon>Desulfovibrionales</taxon>
        <taxon>Desulfovibrionaceae</taxon>
        <taxon>Desulfovibrio</taxon>
    </lineage>
</organism>
<reference evidence="2 3" key="1">
    <citation type="journal article" date="2017" name="ISME J.">
        <title>Genome of 'Ca. Desulfovibrio trichonymphae', an H2-oxidizing bacterium in a tripartite symbiotic system within a protist cell in the termite gut.</title>
        <authorList>
            <person name="Kuwahara H."/>
            <person name="Yuki M."/>
            <person name="Izawa K."/>
            <person name="Ohkuma M."/>
            <person name="Hongoh Y."/>
        </authorList>
    </citation>
    <scope>NUCLEOTIDE SEQUENCE [LARGE SCALE GENOMIC DNA]</scope>
    <source>
        <strain evidence="2 3">Rs-N31</strain>
    </source>
</reference>
<dbReference type="PANTHER" id="PTHR42867">
    <property type="entry name" value="MEMBRANE PROTEIN-RELATED"/>
    <property type="match status" value="1"/>
</dbReference>
<keyword evidence="1" id="KW-0472">Membrane</keyword>